<feature type="domain" description="CSD" evidence="3">
    <location>
        <begin position="2"/>
        <end position="67"/>
    </location>
</feature>
<feature type="transmembrane region" description="Helical" evidence="2">
    <location>
        <begin position="90"/>
        <end position="108"/>
    </location>
</feature>
<dbReference type="SUPFAM" id="SSF50249">
    <property type="entry name" value="Nucleic acid-binding proteins"/>
    <property type="match status" value="1"/>
</dbReference>
<dbReference type="InterPro" id="IPR012340">
    <property type="entry name" value="NA-bd_OB-fold"/>
</dbReference>
<evidence type="ECO:0000256" key="2">
    <source>
        <dbReference type="SAM" id="Phobius"/>
    </source>
</evidence>
<keyword evidence="5" id="KW-1185">Reference proteome</keyword>
<sequence>MRYAGKITDWNDDRGFGFVTPNGGGERAFVHVKAFVRARRRPVAGDTIVYEAARDAKGRLNASRIELAADRLARKTVESRRTQSHRAGRARSLAGMAALVTLVLAWAVGSIPAIVPLVYGAMSLLAILAYGNDKTSAEKGRWRTPERTLHLIGLLGGWPGAMIAQQMFRHKSSKAEFQLIFWLTVFANCGALAWLLAGDGAGLLDRLVSG</sequence>
<feature type="transmembrane region" description="Helical" evidence="2">
    <location>
        <begin position="114"/>
        <end position="131"/>
    </location>
</feature>
<keyword evidence="2" id="KW-0472">Membrane</keyword>
<dbReference type="Pfam" id="PF06961">
    <property type="entry name" value="DUF1294"/>
    <property type="match status" value="1"/>
</dbReference>
<dbReference type="AlphaFoldDB" id="A0A5C8P5V5"/>
<accession>A0A5C8P5V5</accession>
<dbReference type="InterPro" id="IPR002059">
    <property type="entry name" value="CSP_DNA-bd"/>
</dbReference>
<dbReference type="GO" id="GO:0005829">
    <property type="term" value="C:cytosol"/>
    <property type="evidence" value="ECO:0007669"/>
    <property type="project" value="UniProtKB-ARBA"/>
</dbReference>
<proteinExistence type="predicted"/>
<feature type="transmembrane region" description="Helical" evidence="2">
    <location>
        <begin position="180"/>
        <end position="197"/>
    </location>
</feature>
<keyword evidence="1" id="KW-0597">Phosphoprotein</keyword>
<dbReference type="EMBL" id="VDUY01000001">
    <property type="protein sequence ID" value="TXL68930.1"/>
    <property type="molecule type" value="Genomic_DNA"/>
</dbReference>
<evidence type="ECO:0000256" key="1">
    <source>
        <dbReference type="ARBA" id="ARBA00022553"/>
    </source>
</evidence>
<dbReference type="PROSITE" id="PS51857">
    <property type="entry name" value="CSD_2"/>
    <property type="match status" value="1"/>
</dbReference>
<dbReference type="InterPro" id="IPR011129">
    <property type="entry name" value="CSD"/>
</dbReference>
<dbReference type="GO" id="GO:0043488">
    <property type="term" value="P:regulation of mRNA stability"/>
    <property type="evidence" value="ECO:0007669"/>
    <property type="project" value="TreeGrafter"/>
</dbReference>
<dbReference type="GO" id="GO:0003730">
    <property type="term" value="F:mRNA 3'-UTR binding"/>
    <property type="evidence" value="ECO:0007669"/>
    <property type="project" value="TreeGrafter"/>
</dbReference>
<dbReference type="InterPro" id="IPR010718">
    <property type="entry name" value="DUF1294"/>
</dbReference>
<keyword evidence="2" id="KW-1133">Transmembrane helix</keyword>
<gene>
    <name evidence="4" type="ORF">FHP08_00120</name>
</gene>
<protein>
    <submittedName>
        <fullName evidence="4">DUF1294 domain-containing protein</fullName>
    </submittedName>
</protein>
<organism evidence="4 5">
    <name type="scientific">Zeimonas arvi</name>
    <dbReference type="NCBI Taxonomy" id="2498847"/>
    <lineage>
        <taxon>Bacteria</taxon>
        <taxon>Pseudomonadati</taxon>
        <taxon>Pseudomonadota</taxon>
        <taxon>Betaproteobacteria</taxon>
        <taxon>Burkholderiales</taxon>
        <taxon>Burkholderiaceae</taxon>
        <taxon>Zeimonas</taxon>
    </lineage>
</organism>
<dbReference type="OrthoDB" id="72963at2"/>
<dbReference type="Pfam" id="PF00313">
    <property type="entry name" value="CSD"/>
    <property type="match status" value="1"/>
</dbReference>
<reference evidence="4 5" key="1">
    <citation type="submission" date="2019-06" db="EMBL/GenBank/DDBJ databases">
        <title>Quisquiliibacterium sp. nov., isolated from a maize field.</title>
        <authorList>
            <person name="Lin S.-Y."/>
            <person name="Tsai C.-F."/>
            <person name="Young C.-C."/>
        </authorList>
    </citation>
    <scope>NUCLEOTIDE SEQUENCE [LARGE SCALE GENOMIC DNA]</scope>
    <source>
        <strain evidence="4 5">CC-CFT501</strain>
    </source>
</reference>
<comment type="caution">
    <text evidence="4">The sequence shown here is derived from an EMBL/GenBank/DDBJ whole genome shotgun (WGS) entry which is preliminary data.</text>
</comment>
<evidence type="ECO:0000259" key="3">
    <source>
        <dbReference type="PROSITE" id="PS51857"/>
    </source>
</evidence>
<evidence type="ECO:0000313" key="4">
    <source>
        <dbReference type="EMBL" id="TXL68930.1"/>
    </source>
</evidence>
<dbReference type="CDD" id="cd04458">
    <property type="entry name" value="CSP_CDS"/>
    <property type="match status" value="1"/>
</dbReference>
<dbReference type="PANTHER" id="PTHR12962:SF1">
    <property type="entry name" value="COLD SHOCK DOMAIN-CONTAINING PROTEIN CG9705"/>
    <property type="match status" value="1"/>
</dbReference>
<dbReference type="Proteomes" id="UP000321548">
    <property type="component" value="Unassembled WGS sequence"/>
</dbReference>
<dbReference type="InterPro" id="IPR052069">
    <property type="entry name" value="Ca-reg_mRNA-binding_domain"/>
</dbReference>
<dbReference type="Gene3D" id="2.40.50.140">
    <property type="entry name" value="Nucleic acid-binding proteins"/>
    <property type="match status" value="1"/>
</dbReference>
<keyword evidence="2" id="KW-0812">Transmembrane</keyword>
<evidence type="ECO:0000313" key="5">
    <source>
        <dbReference type="Proteomes" id="UP000321548"/>
    </source>
</evidence>
<dbReference type="SMART" id="SM00357">
    <property type="entry name" value="CSP"/>
    <property type="match status" value="1"/>
</dbReference>
<dbReference type="PANTHER" id="PTHR12962">
    <property type="entry name" value="CALCIUM-REGULATED HEAT STABLE PROTEIN CRHSP-24-RELATED"/>
    <property type="match status" value="1"/>
</dbReference>
<name>A0A5C8P5V5_9BURK</name>